<dbReference type="InterPro" id="IPR027417">
    <property type="entry name" value="P-loop_NTPase"/>
</dbReference>
<dbReference type="Gene3D" id="1.10.10.10">
    <property type="entry name" value="Winged helix-like DNA-binding domain superfamily/Winged helix DNA-binding domain"/>
    <property type="match status" value="1"/>
</dbReference>
<dbReference type="InterPro" id="IPR036388">
    <property type="entry name" value="WH-like_DNA-bd_sf"/>
</dbReference>
<feature type="domain" description="R13L1/DRL21-like LRR repeat region" evidence="11">
    <location>
        <begin position="712"/>
        <end position="840"/>
    </location>
</feature>
<keyword evidence="6" id="KW-0067">ATP-binding</keyword>
<proteinExistence type="inferred from homology"/>
<dbReference type="GO" id="GO:0005524">
    <property type="term" value="F:ATP binding"/>
    <property type="evidence" value="ECO:0007669"/>
    <property type="project" value="UniProtKB-KW"/>
</dbReference>
<evidence type="ECO:0000256" key="2">
    <source>
        <dbReference type="ARBA" id="ARBA00022614"/>
    </source>
</evidence>
<keyword evidence="7" id="KW-0175">Coiled coil</keyword>
<dbReference type="InterPro" id="IPR042197">
    <property type="entry name" value="Apaf_helical"/>
</dbReference>
<dbReference type="Pfam" id="PF00931">
    <property type="entry name" value="NB-ARC"/>
    <property type="match status" value="1"/>
</dbReference>
<keyword evidence="4" id="KW-0547">Nucleotide-binding</keyword>
<dbReference type="Pfam" id="PF18052">
    <property type="entry name" value="Rx_N"/>
    <property type="match status" value="1"/>
</dbReference>
<organism evidence="12 13">
    <name type="scientific">Carex littledalei</name>
    <dbReference type="NCBI Taxonomy" id="544730"/>
    <lineage>
        <taxon>Eukaryota</taxon>
        <taxon>Viridiplantae</taxon>
        <taxon>Streptophyta</taxon>
        <taxon>Embryophyta</taxon>
        <taxon>Tracheophyta</taxon>
        <taxon>Spermatophyta</taxon>
        <taxon>Magnoliopsida</taxon>
        <taxon>Liliopsida</taxon>
        <taxon>Poales</taxon>
        <taxon>Cyperaceae</taxon>
        <taxon>Cyperoideae</taxon>
        <taxon>Cariceae</taxon>
        <taxon>Carex</taxon>
        <taxon>Carex subgen. Euthyceras</taxon>
    </lineage>
</organism>
<dbReference type="InterPro" id="IPR032675">
    <property type="entry name" value="LRR_dom_sf"/>
</dbReference>
<dbReference type="AlphaFoldDB" id="A0A833QA43"/>
<feature type="domain" description="Disease resistance protein winged helix" evidence="10">
    <location>
        <begin position="452"/>
        <end position="519"/>
    </location>
</feature>
<evidence type="ECO:0000256" key="6">
    <source>
        <dbReference type="ARBA" id="ARBA00022840"/>
    </source>
</evidence>
<keyword evidence="2" id="KW-0433">Leucine-rich repeat</keyword>
<dbReference type="InterPro" id="IPR002182">
    <property type="entry name" value="NB-ARC"/>
</dbReference>
<dbReference type="Pfam" id="PF13855">
    <property type="entry name" value="LRR_8"/>
    <property type="match status" value="1"/>
</dbReference>
<dbReference type="PANTHER" id="PTHR36766">
    <property type="entry name" value="PLANT BROAD-SPECTRUM MILDEW RESISTANCE PROTEIN RPW8"/>
    <property type="match status" value="1"/>
</dbReference>
<dbReference type="Gene3D" id="3.80.10.10">
    <property type="entry name" value="Ribonuclease Inhibitor"/>
    <property type="match status" value="1"/>
</dbReference>
<evidence type="ECO:0000256" key="5">
    <source>
        <dbReference type="ARBA" id="ARBA00022821"/>
    </source>
</evidence>
<feature type="coiled-coil region" evidence="7">
    <location>
        <begin position="718"/>
        <end position="747"/>
    </location>
</feature>
<dbReference type="GO" id="GO:0002758">
    <property type="term" value="P:innate immune response-activating signaling pathway"/>
    <property type="evidence" value="ECO:0007669"/>
    <property type="project" value="UniProtKB-ARBA"/>
</dbReference>
<dbReference type="PANTHER" id="PTHR36766:SF40">
    <property type="entry name" value="DISEASE RESISTANCE PROTEIN RGA3"/>
    <property type="match status" value="1"/>
</dbReference>
<dbReference type="Pfam" id="PF23559">
    <property type="entry name" value="WHD_DRP"/>
    <property type="match status" value="1"/>
</dbReference>
<dbReference type="Pfam" id="PF25019">
    <property type="entry name" value="LRR_R13L1-DRL21"/>
    <property type="match status" value="1"/>
</dbReference>
<dbReference type="OrthoDB" id="619154at2759"/>
<evidence type="ECO:0000313" key="13">
    <source>
        <dbReference type="Proteomes" id="UP000623129"/>
    </source>
</evidence>
<gene>
    <name evidence="12" type="ORF">FCM35_KLT13366</name>
</gene>
<evidence type="ECO:0000256" key="3">
    <source>
        <dbReference type="ARBA" id="ARBA00022737"/>
    </source>
</evidence>
<feature type="coiled-coil region" evidence="7">
    <location>
        <begin position="47"/>
        <end position="94"/>
    </location>
</feature>
<accession>A0A833QA43</accession>
<evidence type="ECO:0000256" key="7">
    <source>
        <dbReference type="SAM" id="Coils"/>
    </source>
</evidence>
<dbReference type="SUPFAM" id="SSF52058">
    <property type="entry name" value="L domain-like"/>
    <property type="match status" value="1"/>
</dbReference>
<evidence type="ECO:0000259" key="11">
    <source>
        <dbReference type="Pfam" id="PF25019"/>
    </source>
</evidence>
<dbReference type="InterPro" id="IPR001611">
    <property type="entry name" value="Leu-rich_rpt"/>
</dbReference>
<evidence type="ECO:0000256" key="4">
    <source>
        <dbReference type="ARBA" id="ARBA00022741"/>
    </source>
</evidence>
<dbReference type="SUPFAM" id="SSF52540">
    <property type="entry name" value="P-loop containing nucleoside triphosphate hydrolases"/>
    <property type="match status" value="1"/>
</dbReference>
<reference evidence="12" key="1">
    <citation type="submission" date="2020-01" db="EMBL/GenBank/DDBJ databases">
        <title>Genome sequence of Kobresia littledalei, the first chromosome-level genome in the family Cyperaceae.</title>
        <authorList>
            <person name="Qu G."/>
        </authorList>
    </citation>
    <scope>NUCLEOTIDE SEQUENCE</scope>
    <source>
        <strain evidence="12">C.B.Clarke</strain>
        <tissue evidence="12">Leaf</tissue>
    </source>
</reference>
<dbReference type="FunFam" id="1.10.10.10:FF:000322">
    <property type="entry name" value="Probable disease resistance protein At1g63360"/>
    <property type="match status" value="1"/>
</dbReference>
<evidence type="ECO:0000256" key="1">
    <source>
        <dbReference type="ARBA" id="ARBA00008894"/>
    </source>
</evidence>
<dbReference type="Gene3D" id="1.20.5.4130">
    <property type="match status" value="1"/>
</dbReference>
<evidence type="ECO:0000259" key="10">
    <source>
        <dbReference type="Pfam" id="PF23559"/>
    </source>
</evidence>
<comment type="caution">
    <text evidence="12">The sequence shown here is derived from an EMBL/GenBank/DDBJ whole genome shotgun (WGS) entry which is preliminary data.</text>
</comment>
<keyword evidence="13" id="KW-1185">Reference proteome</keyword>
<comment type="similarity">
    <text evidence="1">Belongs to the disease resistance NB-LRR family.</text>
</comment>
<evidence type="ECO:0000313" key="12">
    <source>
        <dbReference type="EMBL" id="KAF3322225.1"/>
    </source>
</evidence>
<keyword evidence="5" id="KW-0611">Plant defense</keyword>
<feature type="domain" description="Disease resistance N-terminal" evidence="9">
    <location>
        <begin position="44"/>
        <end position="103"/>
    </location>
</feature>
<dbReference type="PRINTS" id="PR00364">
    <property type="entry name" value="DISEASERSIST"/>
</dbReference>
<dbReference type="Proteomes" id="UP000623129">
    <property type="component" value="Unassembled WGS sequence"/>
</dbReference>
<dbReference type="GO" id="GO:0009626">
    <property type="term" value="P:plant-type hypersensitive response"/>
    <property type="evidence" value="ECO:0007669"/>
    <property type="project" value="UniProtKB-ARBA"/>
</dbReference>
<dbReference type="Gene3D" id="3.40.50.300">
    <property type="entry name" value="P-loop containing nucleotide triphosphate hydrolases"/>
    <property type="match status" value="1"/>
</dbReference>
<sequence>MVDQEAFLKTLRYALVSFRVTGQKLIAPLSSQFGHGSQPSFVKEEELEKLRCKLDRVRSALKSADDLPISDAFDQHWMRELRDLQRRAEDVLEEIEFSSFRTSQLEDFNFELVGSKDGKRKRQEVCLLFSSFPSECFNLKIERMMERYDEIAADRRDLRLSEEDGLRRGCSRKRLATTSLTKGELYGREKDLKGVRELLLRDDSSNRSFGSICIVGMPGVGKTALVQHLYQDETVQNRFDDRFWICASQDFDAENITRTIIQGFVEDTRDQREFNLLQDTLLRLLTGKRVLLVLDDVWVSDENRDWVKSNWESLEASLNRAAKGSKVIFTTQNMNVSTIVKSTHVHDLICLPDEICWLISKRRVFEGRNTSTCSSLEPIGREIVKKSKGLPLAAKVIGDFLPSAADEEKWLHVLRSELWSNDQLLSEILSPLQVAYNRLPPYLKRCYAYCSLFPKGYAFEKEQLIRVWIGQEFVEAHRHLQREEVGGKYFDELVSRCFFQMDGAGVERYVMHDLFHELIQSIAHECCRIEGHKLCDYHEKARHLSLVPPCLDLEKTIEFQLQNEKDLQSLLLISRTECKSEHESFRINVSTDLFSFVKCLRALDLSHTNIKELPRSVNHLIHLRYLVLKKTKLQRLPESICGLFKLQTLDLKDCYSLNELPWGIKHLLNLRHLELPMPKCSSVYIPPGIGKLFNLVELPIFFVTSDSRSCRIGELNNLENLENELQILGLQNICDKEEAEKAKLINKAKLKRLTLQWSISPCSSEMVPSKSSYMVLEGLQPNENLQHLTIRGFCGSKLPKWVGDRRFAKLVKITLEDCWNCDELPPLGQLQVLRHLLIQNLPKLKNVGPEFCGGTEQELDHTFPALEILEFIMMDALEKWDGVKEEDLPLLHTLTIMQCNKLKTLPQLRSVRKLHVKHSPQLHELPLLPSLQHMHICSGCPLLFQSCQLHCFNKEKSCEKVWVLYYYSFESIRPKLNLACNQRF</sequence>
<feature type="domain" description="NB-ARC" evidence="8">
    <location>
        <begin position="189"/>
        <end position="368"/>
    </location>
</feature>
<dbReference type="InterPro" id="IPR058922">
    <property type="entry name" value="WHD_DRP"/>
</dbReference>
<dbReference type="InterPro" id="IPR056789">
    <property type="entry name" value="LRR_R13L1-DRL21"/>
</dbReference>
<name>A0A833QA43_9POAL</name>
<evidence type="ECO:0000259" key="8">
    <source>
        <dbReference type="Pfam" id="PF00931"/>
    </source>
</evidence>
<evidence type="ECO:0000259" key="9">
    <source>
        <dbReference type="Pfam" id="PF18052"/>
    </source>
</evidence>
<keyword evidence="3" id="KW-0677">Repeat</keyword>
<dbReference type="Gene3D" id="1.10.8.430">
    <property type="entry name" value="Helical domain of apoptotic protease-activating factors"/>
    <property type="match status" value="1"/>
</dbReference>
<dbReference type="InterPro" id="IPR041118">
    <property type="entry name" value="Rx_N"/>
</dbReference>
<dbReference type="GO" id="GO:0042742">
    <property type="term" value="P:defense response to bacterium"/>
    <property type="evidence" value="ECO:0007669"/>
    <property type="project" value="UniProtKB-ARBA"/>
</dbReference>
<dbReference type="EMBL" id="SWLB01000025">
    <property type="protein sequence ID" value="KAF3322225.1"/>
    <property type="molecule type" value="Genomic_DNA"/>
</dbReference>
<dbReference type="GO" id="GO:0043531">
    <property type="term" value="F:ADP binding"/>
    <property type="evidence" value="ECO:0007669"/>
    <property type="project" value="InterPro"/>
</dbReference>
<protein>
    <submittedName>
        <fullName evidence="12">Disease resistance RPP13-like protein 1</fullName>
    </submittedName>
</protein>